<evidence type="ECO:0000256" key="1">
    <source>
        <dbReference type="SAM" id="MobiDB-lite"/>
    </source>
</evidence>
<dbReference type="SUPFAM" id="SSF51230">
    <property type="entry name" value="Single hybrid motif"/>
    <property type="match status" value="1"/>
</dbReference>
<feature type="signal peptide" evidence="2">
    <location>
        <begin position="1"/>
        <end position="32"/>
    </location>
</feature>
<proteinExistence type="predicted"/>
<dbReference type="InParanoid" id="A0A1Y5TA00"/>
<accession>A0A1Y5TA00</accession>
<dbReference type="EMBL" id="FWFR01000002">
    <property type="protein sequence ID" value="SLN57251.1"/>
    <property type="molecule type" value="Genomic_DNA"/>
</dbReference>
<evidence type="ECO:0000259" key="3">
    <source>
        <dbReference type="Pfam" id="PF00364"/>
    </source>
</evidence>
<dbReference type="InterPro" id="IPR011053">
    <property type="entry name" value="Single_hybrid_motif"/>
</dbReference>
<feature type="compositionally biased region" description="Gly residues" evidence="1">
    <location>
        <begin position="193"/>
        <end position="205"/>
    </location>
</feature>
<keyword evidence="5" id="KW-1185">Reference proteome</keyword>
<dbReference type="RefSeq" id="WP_085883844.1">
    <property type="nucleotide sequence ID" value="NZ_FWFR01000002.1"/>
</dbReference>
<feature type="chain" id="PRO_5011005751" evidence="2">
    <location>
        <begin position="33"/>
        <end position="311"/>
    </location>
</feature>
<dbReference type="Gene3D" id="2.40.50.100">
    <property type="match status" value="1"/>
</dbReference>
<reference evidence="4 5" key="1">
    <citation type="submission" date="2017-03" db="EMBL/GenBank/DDBJ databases">
        <authorList>
            <person name="Afonso C.L."/>
            <person name="Miller P.J."/>
            <person name="Scott M.A."/>
            <person name="Spackman E."/>
            <person name="Goraichik I."/>
            <person name="Dimitrov K.M."/>
            <person name="Suarez D.L."/>
            <person name="Swayne D.E."/>
        </authorList>
    </citation>
    <scope>NUCLEOTIDE SEQUENCE [LARGE SCALE GENOMIC DNA]</scope>
    <source>
        <strain evidence="4 5">CECT 7691</strain>
    </source>
</reference>
<name>A0A1Y5TA00_9PROT</name>
<protein>
    <submittedName>
        <fullName evidence="4">Putative acetyl-CoA carboxylase biotin carboxyl carrier protein subunit</fullName>
    </submittedName>
</protein>
<dbReference type="Pfam" id="PF00364">
    <property type="entry name" value="Biotin_lipoyl"/>
    <property type="match status" value="1"/>
</dbReference>
<gene>
    <name evidence="4" type="ORF">OCH7691_02496</name>
</gene>
<keyword evidence="2" id="KW-0732">Signal</keyword>
<organism evidence="4 5">
    <name type="scientific">Oceanibacterium hippocampi</name>
    <dbReference type="NCBI Taxonomy" id="745714"/>
    <lineage>
        <taxon>Bacteria</taxon>
        <taxon>Pseudomonadati</taxon>
        <taxon>Pseudomonadota</taxon>
        <taxon>Alphaproteobacteria</taxon>
        <taxon>Sneathiellales</taxon>
        <taxon>Sneathiellaceae</taxon>
        <taxon>Oceanibacterium</taxon>
    </lineage>
</organism>
<evidence type="ECO:0000313" key="5">
    <source>
        <dbReference type="Proteomes" id="UP000193200"/>
    </source>
</evidence>
<dbReference type="AlphaFoldDB" id="A0A1Y5TA00"/>
<feature type="region of interest" description="Disordered" evidence="1">
    <location>
        <begin position="189"/>
        <end position="239"/>
    </location>
</feature>
<dbReference type="Proteomes" id="UP000193200">
    <property type="component" value="Unassembled WGS sequence"/>
</dbReference>
<feature type="compositionally biased region" description="Low complexity" evidence="1">
    <location>
        <begin position="206"/>
        <end position="221"/>
    </location>
</feature>
<sequence length="311" mass="30984">MNITARATGTARATMPGILLAAAILTAGASGAAAQGQLSPDGAQLAPMVVGPGLGEVNRSIETGGDTPSATYVTASTPDGQRLKRDRNGFWTPWSGDIDALEDNGFAADGDTVTYKILKEDLSGTFFPISVQLAYRAGGAFKFGAFTLHQQVGASPVATVTSTFQDNGELARLGALARDRFQQTLALASRSNGAGGASEGDGGGEAADSGSEGAAMASVDDSGSDRDSEERVDDPSLGSAVVAPIGGSVIAISVTGGANVVTGDVLVVLRNEEGARTVVAPGDGTVASVAVVEGETVEAGATLVVLQRAGG</sequence>
<dbReference type="CDD" id="cd06850">
    <property type="entry name" value="biotinyl_domain"/>
    <property type="match status" value="1"/>
</dbReference>
<feature type="domain" description="Lipoyl-binding" evidence="3">
    <location>
        <begin position="235"/>
        <end position="306"/>
    </location>
</feature>
<evidence type="ECO:0000256" key="2">
    <source>
        <dbReference type="SAM" id="SignalP"/>
    </source>
</evidence>
<dbReference type="InterPro" id="IPR000089">
    <property type="entry name" value="Biotin_lipoyl"/>
</dbReference>
<evidence type="ECO:0000313" key="4">
    <source>
        <dbReference type="EMBL" id="SLN57251.1"/>
    </source>
</evidence>